<reference evidence="2" key="2">
    <citation type="submission" date="2022-03" db="EMBL/GenBank/DDBJ databases">
        <title>Draft title - Genomic analysis of global carrot germplasm unveils the trajectory of domestication and the origin of high carotenoid orange carrot.</title>
        <authorList>
            <person name="Iorizzo M."/>
            <person name="Ellison S."/>
            <person name="Senalik D."/>
            <person name="Macko-Podgorni A."/>
            <person name="Grzebelus D."/>
            <person name="Bostan H."/>
            <person name="Rolling W."/>
            <person name="Curaba J."/>
            <person name="Simon P."/>
        </authorList>
    </citation>
    <scope>NUCLEOTIDE SEQUENCE</scope>
    <source>
        <tissue evidence="2">Leaf</tissue>
    </source>
</reference>
<keyword evidence="3" id="KW-1185">Reference proteome</keyword>
<dbReference type="GO" id="GO:0034063">
    <property type="term" value="P:stress granule assembly"/>
    <property type="evidence" value="ECO:0007669"/>
    <property type="project" value="TreeGrafter"/>
</dbReference>
<reference evidence="2" key="1">
    <citation type="journal article" date="2016" name="Nat. Genet.">
        <title>A high-quality carrot genome assembly provides new insights into carotenoid accumulation and asterid genome evolution.</title>
        <authorList>
            <person name="Iorizzo M."/>
            <person name="Ellison S."/>
            <person name="Senalik D."/>
            <person name="Zeng P."/>
            <person name="Satapoomin P."/>
            <person name="Huang J."/>
            <person name="Bowman M."/>
            <person name="Iovene M."/>
            <person name="Sanseverino W."/>
            <person name="Cavagnaro P."/>
            <person name="Yildiz M."/>
            <person name="Macko-Podgorni A."/>
            <person name="Moranska E."/>
            <person name="Grzebelus E."/>
            <person name="Grzebelus D."/>
            <person name="Ashrafi H."/>
            <person name="Zheng Z."/>
            <person name="Cheng S."/>
            <person name="Spooner D."/>
            <person name="Van Deynze A."/>
            <person name="Simon P."/>
        </authorList>
    </citation>
    <scope>NUCLEOTIDE SEQUENCE</scope>
    <source>
        <tissue evidence="2">Leaf</tissue>
    </source>
</reference>
<proteinExistence type="predicted"/>
<dbReference type="InterPro" id="IPR025762">
    <property type="entry name" value="DFDF"/>
</dbReference>
<feature type="region of interest" description="Disordered" evidence="1">
    <location>
        <begin position="114"/>
        <end position="145"/>
    </location>
</feature>
<dbReference type="SMART" id="SM01271">
    <property type="entry name" value="LSM14"/>
    <property type="match status" value="1"/>
</dbReference>
<dbReference type="Gene3D" id="2.30.30.100">
    <property type="match status" value="1"/>
</dbReference>
<dbReference type="GO" id="GO:0033962">
    <property type="term" value="P:P-body assembly"/>
    <property type="evidence" value="ECO:0007669"/>
    <property type="project" value="TreeGrafter"/>
</dbReference>
<dbReference type="EMBL" id="CP093351">
    <property type="protein sequence ID" value="WOH15451.1"/>
    <property type="molecule type" value="Genomic_DNA"/>
</dbReference>
<dbReference type="PANTHER" id="PTHR13586:SF0">
    <property type="entry name" value="TRAILER HITCH, ISOFORM H"/>
    <property type="match status" value="1"/>
</dbReference>
<dbReference type="InterPro" id="IPR025609">
    <property type="entry name" value="Lsm14-like_N"/>
</dbReference>
<dbReference type="Proteomes" id="UP000077755">
    <property type="component" value="Chromosome 9"/>
</dbReference>
<dbReference type="PROSITE" id="PS51512">
    <property type="entry name" value="DFDF"/>
    <property type="match status" value="1"/>
</dbReference>
<evidence type="ECO:0000313" key="2">
    <source>
        <dbReference type="EMBL" id="WOH15451.1"/>
    </source>
</evidence>
<feature type="region of interest" description="Disordered" evidence="1">
    <location>
        <begin position="162"/>
        <end position="182"/>
    </location>
</feature>
<organism evidence="2 3">
    <name type="scientific">Daucus carota subsp. sativus</name>
    <name type="common">Carrot</name>
    <dbReference type="NCBI Taxonomy" id="79200"/>
    <lineage>
        <taxon>Eukaryota</taxon>
        <taxon>Viridiplantae</taxon>
        <taxon>Streptophyta</taxon>
        <taxon>Embryophyta</taxon>
        <taxon>Tracheophyta</taxon>
        <taxon>Spermatophyta</taxon>
        <taxon>Magnoliopsida</taxon>
        <taxon>eudicotyledons</taxon>
        <taxon>Gunneridae</taxon>
        <taxon>Pentapetalae</taxon>
        <taxon>asterids</taxon>
        <taxon>campanulids</taxon>
        <taxon>Apiales</taxon>
        <taxon>Apiaceae</taxon>
        <taxon>Apioideae</taxon>
        <taxon>Scandiceae</taxon>
        <taxon>Daucinae</taxon>
        <taxon>Daucus</taxon>
        <taxon>Daucus sect. Daucus</taxon>
    </lineage>
</organism>
<feature type="compositionally biased region" description="Gly residues" evidence="1">
    <location>
        <begin position="521"/>
        <end position="542"/>
    </location>
</feature>
<dbReference type="GO" id="GO:0000932">
    <property type="term" value="C:P-body"/>
    <property type="evidence" value="ECO:0007669"/>
    <property type="project" value="TreeGrafter"/>
</dbReference>
<dbReference type="SMART" id="SM01199">
    <property type="entry name" value="FDF"/>
    <property type="match status" value="1"/>
</dbReference>
<feature type="compositionally biased region" description="Polar residues" evidence="1">
    <location>
        <begin position="132"/>
        <end position="145"/>
    </location>
</feature>
<dbReference type="GO" id="GO:0003729">
    <property type="term" value="F:mRNA binding"/>
    <property type="evidence" value="ECO:0007669"/>
    <property type="project" value="TreeGrafter"/>
</dbReference>
<dbReference type="Pfam" id="PF12701">
    <property type="entry name" value="LSM14"/>
    <property type="match status" value="1"/>
</dbReference>
<dbReference type="PANTHER" id="PTHR13586">
    <property type="entry name" value="SCD6 PROTEIN-RELATED"/>
    <property type="match status" value="1"/>
</dbReference>
<dbReference type="InterPro" id="IPR019050">
    <property type="entry name" value="FDF_dom"/>
</dbReference>
<dbReference type="Pfam" id="PF09532">
    <property type="entry name" value="FDF"/>
    <property type="match status" value="1"/>
</dbReference>
<feature type="region of interest" description="Disordered" evidence="1">
    <location>
        <begin position="442"/>
        <end position="551"/>
    </location>
</feature>
<dbReference type="OrthoDB" id="21539at2759"/>
<dbReference type="KEGG" id="dcr:108202088"/>
<evidence type="ECO:0000313" key="3">
    <source>
        <dbReference type="Proteomes" id="UP000077755"/>
    </source>
</evidence>
<sequence length="551" mass="59220">MSEEISKSKARADAYVGSLISLTSTSEIRYEGILHSLNTDDSSITLSYVRSFGTEGRKKDGPQVLPDEKVYGCIEFRGSNIKDLQVKSTPDVQTPTQTTAINSDPAIVQSHYLRPSLTPPSLPPPITGSSTDSLSHTAPPGSTYQGAMPLYQPGGNLGLLGPPPPHSIANNSGPGYYTPPNGPPQLHQQSLLWPPPGLAMPPSMQYPIFIPSFPTGTSSLSGSSRPQFPSPLLLTTTSPLSATNTSLPSSLFPPASLPSFMQSKAPNAAIPAAPLGTSNSDMNTIVSLLKKPMVSSSSQYSTTSQPFPSVGISTSVQTYTAAPSLITPGQLLQSCKGNVSSDPSSQIAHKDAEVVQVSRQTLPKLPVPVATEAQPPILPLPQQSRAVYKPNGCPQQARYNNYRGHERGRGSGSSGGGVMKFTEEFDFVAMNEKFNKDELWGYFGRSKNSNSKEKEGDENATEEDAESHKSEVKPVYKKDDFFDALSYNTRENQSNNERPGFSEQTKSDTETFGGYTRHQGGRGGRYRGGYNGRGYGYAGRGRGCNMPQRDH</sequence>
<evidence type="ECO:0000256" key="1">
    <source>
        <dbReference type="SAM" id="MobiDB-lite"/>
    </source>
</evidence>
<feature type="compositionally biased region" description="Polar residues" evidence="1">
    <location>
        <begin position="486"/>
        <end position="497"/>
    </location>
</feature>
<feature type="compositionally biased region" description="Basic and acidic residues" evidence="1">
    <location>
        <begin position="466"/>
        <end position="481"/>
    </location>
</feature>
<name>A0A175YGA2_DAUCS</name>
<feature type="compositionally biased region" description="Low complexity" evidence="1">
    <location>
        <begin position="170"/>
        <end position="179"/>
    </location>
</feature>
<dbReference type="Gramene" id="KZM82523">
    <property type="protein sequence ID" value="KZM82523"/>
    <property type="gene ID" value="DCAR_030092"/>
</dbReference>
<feature type="compositionally biased region" description="Pro residues" evidence="1">
    <location>
        <begin position="117"/>
        <end position="126"/>
    </location>
</feature>
<dbReference type="SUPFAM" id="SSF50182">
    <property type="entry name" value="Sm-like ribonucleoproteins"/>
    <property type="match status" value="1"/>
</dbReference>
<dbReference type="CDD" id="cd01736">
    <property type="entry name" value="LSm14_N"/>
    <property type="match status" value="1"/>
</dbReference>
<dbReference type="AlphaFoldDB" id="A0A175YGA2"/>
<feature type="region of interest" description="Disordered" evidence="1">
    <location>
        <begin position="397"/>
        <end position="418"/>
    </location>
</feature>
<dbReference type="InterPro" id="IPR010920">
    <property type="entry name" value="LSM_dom_sf"/>
</dbReference>
<gene>
    <name evidence="2" type="ORF">DCAR_0934992</name>
</gene>
<accession>A0A175YGA2</accession>
<protein>
    <submittedName>
        <fullName evidence="2">Uncharacterized protein</fullName>
    </submittedName>
</protein>